<evidence type="ECO:0000256" key="1">
    <source>
        <dbReference type="ARBA" id="ARBA00005636"/>
    </source>
</evidence>
<dbReference type="RefSeq" id="YP_009170377.1">
    <property type="nucleotide sequence ID" value="NC_028029.1"/>
</dbReference>
<dbReference type="EMBL" id="KT428643">
    <property type="protein sequence ID" value="ALE29377.1"/>
    <property type="molecule type" value="Genomic_DNA"/>
</dbReference>
<comment type="similarity">
    <text evidence="1">Belongs to the universal ribosomal protein uL2 family.</text>
</comment>
<evidence type="ECO:0000256" key="2">
    <source>
        <dbReference type="ARBA" id="ARBA00022980"/>
    </source>
</evidence>
<dbReference type="GO" id="GO:0003735">
    <property type="term" value="F:structural constituent of ribosome"/>
    <property type="evidence" value="ECO:0007669"/>
    <property type="project" value="InterPro"/>
</dbReference>
<dbReference type="InterPro" id="IPR014726">
    <property type="entry name" value="Ribosomal_uL2_dom3"/>
</dbReference>
<keyword evidence="2 5" id="KW-0689">Ribosomal protein</keyword>
<dbReference type="GeneID" id="26044081"/>
<organism evidence="5">
    <name type="scientific">Babesia orientalis</name>
    <dbReference type="NCBI Taxonomy" id="273649"/>
    <lineage>
        <taxon>Eukaryota</taxon>
        <taxon>Sar</taxon>
        <taxon>Alveolata</taxon>
        <taxon>Apicomplexa</taxon>
        <taxon>Aconoidasida</taxon>
        <taxon>Piroplasmida</taxon>
        <taxon>Babesiidae</taxon>
        <taxon>Babesia</taxon>
    </lineage>
</organism>
<dbReference type="InterPro" id="IPR008991">
    <property type="entry name" value="Translation_prot_SH3-like_sf"/>
</dbReference>
<dbReference type="InterPro" id="IPR022666">
    <property type="entry name" value="Ribosomal_uL2_RNA-bd_dom"/>
</dbReference>
<feature type="domain" description="Large ribosomal subunit protein uL2 C-terminal" evidence="4">
    <location>
        <begin position="104"/>
        <end position="231"/>
    </location>
</feature>
<dbReference type="Pfam" id="PF03947">
    <property type="entry name" value="Ribosomal_L2_C"/>
    <property type="match status" value="1"/>
</dbReference>
<dbReference type="PANTHER" id="PTHR13691:SF5">
    <property type="entry name" value="LARGE RIBOSOMAL SUBUNIT PROTEIN UL2M"/>
    <property type="match status" value="1"/>
</dbReference>
<dbReference type="InterPro" id="IPR012340">
    <property type="entry name" value="NA-bd_OB-fold"/>
</dbReference>
<dbReference type="InterPro" id="IPR002171">
    <property type="entry name" value="Ribosomal_uL2"/>
</dbReference>
<keyword evidence="3" id="KW-0687">Ribonucleoprotein</keyword>
<evidence type="ECO:0000313" key="5">
    <source>
        <dbReference type="EMBL" id="ALE29377.1"/>
    </source>
</evidence>
<dbReference type="Gene3D" id="2.30.30.30">
    <property type="match status" value="1"/>
</dbReference>
<sequence>MIIFKISYNKKIGKNSQGRITVRHKKSGYNNYYIPIDTNYFNRIYSDKLYFILKDTQINDIFRNTKLILSVCVKGPIKGESRYILKPYKKTYGNFINFYNKNIKTEGDVDLLKNFFVGNKVYNIDYNKYTTYKLCVSAFSYALLISKYENFLNLKLPSNKIVCVNSLCLVSYCFADKANCYKYKKAGHNINLGHRPVVRGSAMNACDHPHGGGEGKAPIGRKTIYSFTGRKCKGIKTVFK</sequence>
<reference evidence="5" key="1">
    <citation type="journal article" date="2015" name="Parasit. Vectors">
        <title>Characterization and annotation of Babesia orientalis apicoplast genome.</title>
        <authorList>
            <person name="Huang Y."/>
            <person name="He L."/>
            <person name="Hu J."/>
            <person name="He P."/>
            <person name="He J."/>
            <person name="Yu L."/>
            <person name="Malobi N."/>
            <person name="Zhou Y."/>
            <person name="Shen B."/>
            <person name="Zhao J."/>
        </authorList>
    </citation>
    <scope>NUCLEOTIDE SEQUENCE</scope>
    <source>
        <strain evidence="5">Wuhan</strain>
    </source>
</reference>
<evidence type="ECO:0000256" key="3">
    <source>
        <dbReference type="ARBA" id="ARBA00023274"/>
    </source>
</evidence>
<dbReference type="SUPFAM" id="SSF50104">
    <property type="entry name" value="Translation proteins SH3-like domain"/>
    <property type="match status" value="1"/>
</dbReference>
<dbReference type="PANTHER" id="PTHR13691">
    <property type="entry name" value="RIBOSOMAL PROTEIN L2"/>
    <property type="match status" value="1"/>
</dbReference>
<dbReference type="SUPFAM" id="SSF50249">
    <property type="entry name" value="Nucleic acid-binding proteins"/>
    <property type="match status" value="1"/>
</dbReference>
<proteinExistence type="inferred from homology"/>
<dbReference type="Gene3D" id="4.10.950.10">
    <property type="entry name" value="Ribosomal protein L2, domain 3"/>
    <property type="match status" value="1"/>
</dbReference>
<evidence type="ECO:0000259" key="4">
    <source>
        <dbReference type="SMART" id="SM01382"/>
    </source>
</evidence>
<dbReference type="PROSITE" id="PS00467">
    <property type="entry name" value="RIBOSOMAL_L2"/>
    <property type="match status" value="1"/>
</dbReference>
<dbReference type="GO" id="GO:0005762">
    <property type="term" value="C:mitochondrial large ribosomal subunit"/>
    <property type="evidence" value="ECO:0007669"/>
    <property type="project" value="TreeGrafter"/>
</dbReference>
<name>A0A0M4N3A2_9APIC</name>
<dbReference type="AlphaFoldDB" id="A0A0M4N3A2"/>
<protein>
    <submittedName>
        <fullName evidence="5">Ribosomal protein L2</fullName>
    </submittedName>
</protein>
<dbReference type="Pfam" id="PF00181">
    <property type="entry name" value="Ribosomal_L2_N"/>
    <property type="match status" value="1"/>
</dbReference>
<accession>A0A0M4N3A2</accession>
<dbReference type="InterPro" id="IPR022671">
    <property type="entry name" value="Ribosomal_uL2_CS"/>
</dbReference>
<dbReference type="GO" id="GO:0032543">
    <property type="term" value="P:mitochondrial translation"/>
    <property type="evidence" value="ECO:0007669"/>
    <property type="project" value="TreeGrafter"/>
</dbReference>
<dbReference type="InterPro" id="IPR014722">
    <property type="entry name" value="Rib_uL2_dom2"/>
</dbReference>
<dbReference type="SMART" id="SM01382">
    <property type="entry name" value="Ribosomal_L2_C"/>
    <property type="match status" value="1"/>
</dbReference>
<dbReference type="Gene3D" id="2.40.50.140">
    <property type="entry name" value="Nucleic acid-binding proteins"/>
    <property type="match status" value="1"/>
</dbReference>
<dbReference type="InterPro" id="IPR022669">
    <property type="entry name" value="Ribosomal_uL2_C"/>
</dbReference>
<dbReference type="GO" id="GO:0003723">
    <property type="term" value="F:RNA binding"/>
    <property type="evidence" value="ECO:0007669"/>
    <property type="project" value="TreeGrafter"/>
</dbReference>
<dbReference type="PIRSF" id="PIRSF002158">
    <property type="entry name" value="Ribosomal_L2"/>
    <property type="match status" value="1"/>
</dbReference>
<gene>
    <name evidence="5" type="primary">rpl2</name>
</gene>